<evidence type="ECO:0000313" key="10">
    <source>
        <dbReference type="EMBL" id="CAB4684071.1"/>
    </source>
</evidence>
<evidence type="ECO:0000256" key="6">
    <source>
        <dbReference type="ARBA" id="ARBA00022989"/>
    </source>
</evidence>
<dbReference type="GO" id="GO:0042956">
    <property type="term" value="P:maltodextrin transmembrane transport"/>
    <property type="evidence" value="ECO:0007669"/>
    <property type="project" value="TreeGrafter"/>
</dbReference>
<evidence type="ECO:0000256" key="8">
    <source>
        <dbReference type="SAM" id="Phobius"/>
    </source>
</evidence>
<keyword evidence="2" id="KW-0813">Transport</keyword>
<feature type="transmembrane region" description="Helical" evidence="8">
    <location>
        <begin position="610"/>
        <end position="632"/>
    </location>
</feature>
<evidence type="ECO:0000256" key="7">
    <source>
        <dbReference type="ARBA" id="ARBA00023136"/>
    </source>
</evidence>
<dbReference type="SUPFAM" id="SSF161098">
    <property type="entry name" value="MetI-like"/>
    <property type="match status" value="1"/>
</dbReference>
<name>A0A6J6NBU1_9ZZZZ</name>
<feature type="transmembrane region" description="Helical" evidence="8">
    <location>
        <begin position="541"/>
        <end position="564"/>
    </location>
</feature>
<dbReference type="PANTHER" id="PTHR47314:SF1">
    <property type="entry name" value="MALTOSE_MALTODEXTRIN TRANSPORT SYSTEM PERMEASE PROTEIN MALF"/>
    <property type="match status" value="1"/>
</dbReference>
<feature type="transmembrane region" description="Helical" evidence="8">
    <location>
        <begin position="12"/>
        <end position="34"/>
    </location>
</feature>
<dbReference type="AlphaFoldDB" id="A0A6J6NBU1"/>
<dbReference type="Gene3D" id="1.10.3720.10">
    <property type="entry name" value="MetI-like"/>
    <property type="match status" value="1"/>
</dbReference>
<dbReference type="Pfam" id="PF00528">
    <property type="entry name" value="BPD_transp_1"/>
    <property type="match status" value="1"/>
</dbReference>
<dbReference type="PROSITE" id="PS50928">
    <property type="entry name" value="ABC_TM1"/>
    <property type="match status" value="1"/>
</dbReference>
<evidence type="ECO:0000256" key="5">
    <source>
        <dbReference type="ARBA" id="ARBA00022692"/>
    </source>
</evidence>
<reference evidence="10" key="1">
    <citation type="submission" date="2020-05" db="EMBL/GenBank/DDBJ databases">
        <authorList>
            <person name="Chiriac C."/>
            <person name="Salcher M."/>
            <person name="Ghai R."/>
            <person name="Kavagutti S V."/>
        </authorList>
    </citation>
    <scope>NUCLEOTIDE SEQUENCE</scope>
</reference>
<evidence type="ECO:0000256" key="2">
    <source>
        <dbReference type="ARBA" id="ARBA00022448"/>
    </source>
</evidence>
<keyword evidence="7 8" id="KW-0472">Membrane</keyword>
<dbReference type="InterPro" id="IPR000515">
    <property type="entry name" value="MetI-like"/>
</dbReference>
<keyword evidence="5 8" id="KW-0812">Transmembrane</keyword>
<dbReference type="PANTHER" id="PTHR47314">
    <property type="entry name" value="MALTOSE/MALTODEXTRIN TRANSPORT SYSTEM PERMEASE PROTEIN MALF"/>
    <property type="match status" value="1"/>
</dbReference>
<protein>
    <submittedName>
        <fullName evidence="10">Unannotated protein</fullName>
    </submittedName>
</protein>
<organism evidence="10">
    <name type="scientific">freshwater metagenome</name>
    <dbReference type="NCBI Taxonomy" id="449393"/>
    <lineage>
        <taxon>unclassified sequences</taxon>
        <taxon>metagenomes</taxon>
        <taxon>ecological metagenomes</taxon>
    </lineage>
</organism>
<keyword evidence="3" id="KW-1003">Cell membrane</keyword>
<dbReference type="Pfam" id="PF16296">
    <property type="entry name" value="TM_PBP2_N"/>
    <property type="match status" value="1"/>
</dbReference>
<dbReference type="InterPro" id="IPR035277">
    <property type="entry name" value="MalF_N"/>
</dbReference>
<feature type="transmembrane region" description="Helical" evidence="8">
    <location>
        <begin position="452"/>
        <end position="472"/>
    </location>
</feature>
<dbReference type="Gene3D" id="1.20.58.370">
    <property type="entry name" value="MalF N-terminal region-like"/>
    <property type="match status" value="1"/>
</dbReference>
<keyword evidence="4" id="KW-0762">Sugar transport</keyword>
<feature type="domain" description="ABC transmembrane type-1" evidence="9">
    <location>
        <begin position="415"/>
        <end position="631"/>
    </location>
</feature>
<dbReference type="InterPro" id="IPR035906">
    <property type="entry name" value="MetI-like_sf"/>
</dbReference>
<feature type="transmembrane region" description="Helical" evidence="8">
    <location>
        <begin position="70"/>
        <end position="90"/>
    </location>
</feature>
<feature type="transmembrane region" description="Helical" evidence="8">
    <location>
        <begin position="498"/>
        <end position="520"/>
    </location>
</feature>
<feature type="transmembrane region" description="Helical" evidence="8">
    <location>
        <begin position="40"/>
        <end position="58"/>
    </location>
</feature>
<dbReference type="InterPro" id="IPR032550">
    <property type="entry name" value="TM_PBP2_N"/>
</dbReference>
<feature type="transmembrane region" description="Helical" evidence="8">
    <location>
        <begin position="414"/>
        <end position="440"/>
    </location>
</feature>
<dbReference type="SUPFAM" id="SSF160964">
    <property type="entry name" value="MalF N-terminal region-like"/>
    <property type="match status" value="2"/>
</dbReference>
<keyword evidence="6 8" id="KW-1133">Transmembrane helix</keyword>
<evidence type="ECO:0000256" key="1">
    <source>
        <dbReference type="ARBA" id="ARBA00004651"/>
    </source>
</evidence>
<dbReference type="GO" id="GO:1990060">
    <property type="term" value="C:maltose transport complex"/>
    <property type="evidence" value="ECO:0007669"/>
    <property type="project" value="TreeGrafter"/>
</dbReference>
<proteinExistence type="predicted"/>
<accession>A0A6J6NBU1</accession>
<dbReference type="EMBL" id="CAEZXL010000054">
    <property type="protein sequence ID" value="CAB4684071.1"/>
    <property type="molecule type" value="Genomic_DNA"/>
</dbReference>
<gene>
    <name evidence="10" type="ORF">UFOPK2373_00431</name>
</gene>
<comment type="subcellular location">
    <subcellularLocation>
        <location evidence="1">Cell membrane</location>
        <topology evidence="1">Multi-pass membrane protein</topology>
    </subcellularLocation>
</comment>
<dbReference type="GO" id="GO:0015423">
    <property type="term" value="F:ABC-type maltose transporter activity"/>
    <property type="evidence" value="ECO:0007669"/>
    <property type="project" value="TreeGrafter"/>
</dbReference>
<evidence type="ECO:0000256" key="4">
    <source>
        <dbReference type="ARBA" id="ARBA00022597"/>
    </source>
</evidence>
<evidence type="ECO:0000259" key="9">
    <source>
        <dbReference type="PROSITE" id="PS50928"/>
    </source>
</evidence>
<dbReference type="CDD" id="cd06261">
    <property type="entry name" value="TM_PBP2"/>
    <property type="match status" value="1"/>
</dbReference>
<sequence>MRIFKGNIYAVIAKLIFVTLAMSVLGYLMLSAFGTGDTNIAIFLAVCILMVAFAYLTNISIPLKFFAPGIMFLIAFVIVPMVFTLSMSVFKYQTGNMLSKEQAISTIDEQGVISDQDGTAYDVVLGHFGKKPTDIAILGSEEKQVEGAAPGVTAKFDTVLGYLGGDKANLAVLSTDTWGDSQYAFFLATPTTFTPLTEADVTLEEVNYTAIATEGFTRFTKDEISSMIETIPSLRFKYETRYFLKLGAPIKGFFEGSVNQSMSVYTYFISTEDKFRIVPEADVEKDGSGMAIKAKNFTKFTSSQIAQYSEEIGKVHLAYKKPAPYFIGIETLPSPGTSFAYSVVQIKNIQYDKKKDTFTNVVTGAVYTDDGRGNYRNGTKAKDYLEPGWRQGVWFENFTSLFSEPRIREPLIQVFIWTIAFAFLTVISQFALGLLVAVAMDKKIRGRGVYRSLMILPYAMPSIMSILIWGGMLDDNGAINGILNLDVNWLHDPWMAKFSVLLVNLWLGFPYFYLIAAGSLQAIPKELAESASIDGANPRQIFRLITLPLLLRMLTPLLVASFAFNFNNFNIIYLLTGGGPSFEFGSVAGATDILISYTYKLAFDTTIQNYGLASAISVVIFLIVAGMSMYGIRKSKVLDDFA</sequence>
<evidence type="ECO:0000256" key="3">
    <source>
        <dbReference type="ARBA" id="ARBA00022475"/>
    </source>
</evidence>